<protein>
    <submittedName>
        <fullName evidence="2">Uncharacterized protein</fullName>
    </submittedName>
</protein>
<sequence length="180" mass="19830">MFQTACSHSLTRDCLQSRGSEMVVRFLHPTSPDVRRSAATSSQTPLRSYETPYQTGADEELGPHFGGGTGNTQNYHILEGGLVTLTQNYHILEGGLVTLTQNYHILEGGLVTLTQNYHILEGGLVTLTQNYHILEGGLVTLTQNYHILEGGLDGWSTARANVSLALVLQTMLDKEKKRFQ</sequence>
<name>A0A7R9CKE2_TIMCR</name>
<reference evidence="2" key="1">
    <citation type="submission" date="2020-11" db="EMBL/GenBank/DDBJ databases">
        <authorList>
            <person name="Tran Van P."/>
        </authorList>
    </citation>
    <scope>NUCLEOTIDE SEQUENCE</scope>
</reference>
<feature type="compositionally biased region" description="Polar residues" evidence="1">
    <location>
        <begin position="38"/>
        <end position="54"/>
    </location>
</feature>
<gene>
    <name evidence="2" type="ORF">TCEB3V08_LOCUS4036</name>
</gene>
<evidence type="ECO:0000256" key="1">
    <source>
        <dbReference type="SAM" id="MobiDB-lite"/>
    </source>
</evidence>
<proteinExistence type="predicted"/>
<evidence type="ECO:0000313" key="2">
    <source>
        <dbReference type="EMBL" id="CAD7397331.1"/>
    </source>
</evidence>
<accession>A0A7R9CKE2</accession>
<dbReference type="AlphaFoldDB" id="A0A7R9CKE2"/>
<organism evidence="2">
    <name type="scientific">Timema cristinae</name>
    <name type="common">Walking stick</name>
    <dbReference type="NCBI Taxonomy" id="61476"/>
    <lineage>
        <taxon>Eukaryota</taxon>
        <taxon>Metazoa</taxon>
        <taxon>Ecdysozoa</taxon>
        <taxon>Arthropoda</taxon>
        <taxon>Hexapoda</taxon>
        <taxon>Insecta</taxon>
        <taxon>Pterygota</taxon>
        <taxon>Neoptera</taxon>
        <taxon>Polyneoptera</taxon>
        <taxon>Phasmatodea</taxon>
        <taxon>Timematodea</taxon>
        <taxon>Timematoidea</taxon>
        <taxon>Timematidae</taxon>
        <taxon>Timema</taxon>
    </lineage>
</organism>
<feature type="region of interest" description="Disordered" evidence="1">
    <location>
        <begin position="33"/>
        <end position="59"/>
    </location>
</feature>
<dbReference type="EMBL" id="OC317507">
    <property type="protein sequence ID" value="CAD7397331.1"/>
    <property type="molecule type" value="Genomic_DNA"/>
</dbReference>